<dbReference type="RefSeq" id="XP_024704852.1">
    <property type="nucleotide sequence ID" value="XM_024843325.1"/>
</dbReference>
<reference evidence="1 2" key="1">
    <citation type="submission" date="2016-12" db="EMBL/GenBank/DDBJ databases">
        <title>The genomes of Aspergillus section Nigri reveals drivers in fungal speciation.</title>
        <authorList>
            <consortium name="DOE Joint Genome Institute"/>
            <person name="Vesth T.C."/>
            <person name="Nybo J."/>
            <person name="Theobald S."/>
            <person name="Brandl J."/>
            <person name="Frisvad J.C."/>
            <person name="Nielsen K.F."/>
            <person name="Lyhne E.K."/>
            <person name="Kogle M.E."/>
            <person name="Kuo A."/>
            <person name="Riley R."/>
            <person name="Clum A."/>
            <person name="Nolan M."/>
            <person name="Lipzen A."/>
            <person name="Salamov A."/>
            <person name="Henrissat B."/>
            <person name="Wiebenga A."/>
            <person name="De Vries R.P."/>
            <person name="Grigoriev I.V."/>
            <person name="Mortensen U.H."/>
            <person name="Andersen M.R."/>
            <person name="Baker S.E."/>
        </authorList>
    </citation>
    <scope>NUCLEOTIDE SEQUENCE [LARGE SCALE GENOMIC DNA]</scope>
    <source>
        <strain evidence="1 2">IBT 23096</strain>
    </source>
</reference>
<dbReference type="InterPro" id="IPR043128">
    <property type="entry name" value="Rev_trsase/Diguanyl_cyclase"/>
</dbReference>
<dbReference type="InterPro" id="IPR043502">
    <property type="entry name" value="DNA/RNA_pol_sf"/>
</dbReference>
<name>A0A2I2G9J4_9EURO</name>
<dbReference type="OrthoDB" id="4505921at2759"/>
<dbReference type="Proteomes" id="UP000234275">
    <property type="component" value="Unassembled WGS sequence"/>
</dbReference>
<feature type="non-terminal residue" evidence="1">
    <location>
        <position position="1"/>
    </location>
</feature>
<organism evidence="1 2">
    <name type="scientific">Aspergillus steynii IBT 23096</name>
    <dbReference type="NCBI Taxonomy" id="1392250"/>
    <lineage>
        <taxon>Eukaryota</taxon>
        <taxon>Fungi</taxon>
        <taxon>Dikarya</taxon>
        <taxon>Ascomycota</taxon>
        <taxon>Pezizomycotina</taxon>
        <taxon>Eurotiomycetes</taxon>
        <taxon>Eurotiomycetidae</taxon>
        <taxon>Eurotiales</taxon>
        <taxon>Aspergillaceae</taxon>
        <taxon>Aspergillus</taxon>
        <taxon>Aspergillus subgen. Circumdati</taxon>
    </lineage>
</organism>
<dbReference type="STRING" id="1392250.A0A2I2G9J4"/>
<feature type="non-terminal residue" evidence="1">
    <location>
        <position position="64"/>
    </location>
</feature>
<keyword evidence="2" id="KW-1185">Reference proteome</keyword>
<comment type="caution">
    <text evidence="1">The sequence shown here is derived from an EMBL/GenBank/DDBJ whole genome shotgun (WGS) entry which is preliminary data.</text>
</comment>
<dbReference type="GeneID" id="36551025"/>
<proteinExistence type="predicted"/>
<accession>A0A2I2G9J4</accession>
<sequence>FIYLSLFFIIFSILFINKPNKSLYFYINYQALNTIIIKDYYLLSLVKKTLNNLKKIYYFIKINI</sequence>
<protein>
    <submittedName>
        <fullName evidence="1">Uncharacterized protein</fullName>
    </submittedName>
</protein>
<dbReference type="Gene3D" id="3.10.10.10">
    <property type="entry name" value="HIV Type 1 Reverse Transcriptase, subunit A, domain 1"/>
    <property type="match status" value="1"/>
</dbReference>
<dbReference type="EMBL" id="MSFO01000004">
    <property type="protein sequence ID" value="PLB49550.1"/>
    <property type="molecule type" value="Genomic_DNA"/>
</dbReference>
<evidence type="ECO:0000313" key="1">
    <source>
        <dbReference type="EMBL" id="PLB49550.1"/>
    </source>
</evidence>
<dbReference type="Gene3D" id="3.30.70.270">
    <property type="match status" value="1"/>
</dbReference>
<dbReference type="SUPFAM" id="SSF56672">
    <property type="entry name" value="DNA/RNA polymerases"/>
    <property type="match status" value="1"/>
</dbReference>
<gene>
    <name evidence="1" type="ORF">P170DRAFT_322855</name>
</gene>
<evidence type="ECO:0000313" key="2">
    <source>
        <dbReference type="Proteomes" id="UP000234275"/>
    </source>
</evidence>
<dbReference type="AlphaFoldDB" id="A0A2I2G9J4"/>
<dbReference type="VEuPathDB" id="FungiDB:P170DRAFT_322855"/>